<comment type="caution">
    <text evidence="2">The sequence shown here is derived from an EMBL/GenBank/DDBJ whole genome shotgun (WGS) entry which is preliminary data.</text>
</comment>
<keyword evidence="1" id="KW-0812">Transmembrane</keyword>
<gene>
    <name evidence="2" type="ORF">DFQ12_0028</name>
</gene>
<dbReference type="RefSeq" id="WP_244211642.1">
    <property type="nucleotide sequence ID" value="NZ_RAPY01000001.1"/>
</dbReference>
<evidence type="ECO:0000256" key="1">
    <source>
        <dbReference type="SAM" id="Phobius"/>
    </source>
</evidence>
<sequence>MKIEMELNEITRTHDLMCQVGHNRQIIWKRNFIFFLTGLFFLVLGSCGIGEKSYPEQVFERVALNGNKIPNGFKRHFNEIRAQLKAGSLTIVTQKNEVKKVGAVAYVENHYVRMFDADIKSLKELESKAETAQILTLALDMFTYVDQIYKVDFPRIAKMIDEGKPDVEIDAAIAELDSNKGGIIDEKFNAVHDLIIPYADKHGVEYKMLNMP</sequence>
<accession>A0A420BES6</accession>
<organism evidence="2 3">
    <name type="scientific">Sphingobacterium detergens</name>
    <dbReference type="NCBI Taxonomy" id="1145106"/>
    <lineage>
        <taxon>Bacteria</taxon>
        <taxon>Pseudomonadati</taxon>
        <taxon>Bacteroidota</taxon>
        <taxon>Sphingobacteriia</taxon>
        <taxon>Sphingobacteriales</taxon>
        <taxon>Sphingobacteriaceae</taxon>
        <taxon>Sphingobacterium</taxon>
    </lineage>
</organism>
<name>A0A420BES6_SPHD1</name>
<proteinExistence type="predicted"/>
<dbReference type="Proteomes" id="UP000286246">
    <property type="component" value="Unassembled WGS sequence"/>
</dbReference>
<keyword evidence="3" id="KW-1185">Reference proteome</keyword>
<evidence type="ECO:0000313" key="3">
    <source>
        <dbReference type="Proteomes" id="UP000286246"/>
    </source>
</evidence>
<dbReference type="EMBL" id="RAPY01000001">
    <property type="protein sequence ID" value="RKE55199.1"/>
    <property type="molecule type" value="Genomic_DNA"/>
</dbReference>
<reference evidence="2 3" key="1">
    <citation type="submission" date="2018-09" db="EMBL/GenBank/DDBJ databases">
        <title>Genomic Encyclopedia of Type Strains, Phase III (KMG-III): the genomes of soil and plant-associated and newly described type strains.</title>
        <authorList>
            <person name="Whitman W."/>
        </authorList>
    </citation>
    <scope>NUCLEOTIDE SEQUENCE [LARGE SCALE GENOMIC DNA]</scope>
    <source>
        <strain evidence="2 3">CECT 7938</strain>
    </source>
</reference>
<protein>
    <submittedName>
        <fullName evidence="2">Uncharacterized protein</fullName>
    </submittedName>
</protein>
<dbReference type="AlphaFoldDB" id="A0A420BES6"/>
<keyword evidence="1" id="KW-1133">Transmembrane helix</keyword>
<feature type="transmembrane region" description="Helical" evidence="1">
    <location>
        <begin position="32"/>
        <end position="51"/>
    </location>
</feature>
<keyword evidence="1" id="KW-0472">Membrane</keyword>
<evidence type="ECO:0000313" key="2">
    <source>
        <dbReference type="EMBL" id="RKE55199.1"/>
    </source>
</evidence>